<feature type="domain" description="Phosphatidic acid phosphatase type 2/haloperoxidase" evidence="11">
    <location>
        <begin position="170"/>
        <end position="281"/>
    </location>
</feature>
<comment type="caution">
    <text evidence="12">The sequence shown here is derived from an EMBL/GenBank/DDBJ whole genome shotgun (WGS) entry which is preliminary data.</text>
</comment>
<dbReference type="EC" id="3.6.1.27" evidence="2"/>
<dbReference type="RefSeq" id="WP_155587124.1">
    <property type="nucleotide sequence ID" value="NZ_WFKQ01000004.1"/>
</dbReference>
<dbReference type="InterPro" id="IPR036938">
    <property type="entry name" value="PAP2/HPO_sf"/>
</dbReference>
<feature type="transmembrane region" description="Helical" evidence="10">
    <location>
        <begin position="168"/>
        <end position="186"/>
    </location>
</feature>
<evidence type="ECO:0000256" key="7">
    <source>
        <dbReference type="ARBA" id="ARBA00023136"/>
    </source>
</evidence>
<comment type="subcellular location">
    <subcellularLocation>
        <location evidence="1">Cell membrane</location>
        <topology evidence="1">Multi-pass membrane protein</topology>
    </subcellularLocation>
</comment>
<evidence type="ECO:0000256" key="8">
    <source>
        <dbReference type="ARBA" id="ARBA00032707"/>
    </source>
</evidence>
<dbReference type="PANTHER" id="PTHR14969">
    <property type="entry name" value="SPHINGOSINE-1-PHOSPHATE PHOSPHOHYDROLASE"/>
    <property type="match status" value="1"/>
</dbReference>
<keyword evidence="3" id="KW-1003">Cell membrane</keyword>
<dbReference type="GO" id="GO:0050380">
    <property type="term" value="F:undecaprenyl-diphosphatase activity"/>
    <property type="evidence" value="ECO:0007669"/>
    <property type="project" value="UniProtKB-EC"/>
</dbReference>
<evidence type="ECO:0000256" key="6">
    <source>
        <dbReference type="ARBA" id="ARBA00022989"/>
    </source>
</evidence>
<protein>
    <recommendedName>
        <fullName evidence="2">undecaprenyl-diphosphate phosphatase</fullName>
        <ecNumber evidence="2">3.6.1.27</ecNumber>
    </recommendedName>
    <alternativeName>
        <fullName evidence="8">Undecaprenyl pyrophosphate phosphatase</fullName>
    </alternativeName>
</protein>
<name>A0A844M062_9GAMM</name>
<evidence type="ECO:0000256" key="1">
    <source>
        <dbReference type="ARBA" id="ARBA00004651"/>
    </source>
</evidence>
<sequence length="331" mass="37576">MLSLIQDNQQLSFLIGLIVFVMIFLWTLQHSVIEYGNRVRTQLLDYGRALERRFGIKQRLAQLKISYPKLYHFFWQRLHIEHFYGLPLTALVLVMGYVLSLFVGLVEDVVTSESIVAMDHFVSQQMSVMSDSGVIDFFILITSLASTPITALVMVLTTLLCWLVGQRYLIIGLLIATLGSTGFTFLSKMLFQRERPIDILLHEATYSFPSGHATICVALYGFIAYLSIRFSTDFMRQIRIGAVTIFLCLLIGLSRIVLNEHYLSDVMGGYLVGTLWLTVAISVMEWISAKNKINWAVAWSQPQHHLLWFGAACVLIGAVIYANLSQFPLLY</sequence>
<evidence type="ECO:0000313" key="13">
    <source>
        <dbReference type="Proteomes" id="UP000442109"/>
    </source>
</evidence>
<reference evidence="12 13" key="1">
    <citation type="journal article" date="2019" name="PLoS ONE">
        <title>Pup mortality in New Zealand sea lions (Phocarctos hookeri) at Enderby Island, Auckland Islands, 2013-18.</title>
        <authorList>
            <person name="Michael S.A."/>
            <person name="Hayman D.T.S."/>
            <person name="Gray R."/>
            <person name="Zhang J."/>
            <person name="Rogers L."/>
            <person name="Roe W.D."/>
        </authorList>
    </citation>
    <scope>NUCLEOTIDE SEQUENCE [LARGE SCALE GENOMIC DNA]</scope>
    <source>
        <strain evidence="12 13">SM868</strain>
    </source>
</reference>
<dbReference type="CDD" id="cd03392">
    <property type="entry name" value="PAP2_like_2"/>
    <property type="match status" value="1"/>
</dbReference>
<evidence type="ECO:0000256" key="2">
    <source>
        <dbReference type="ARBA" id="ARBA00012374"/>
    </source>
</evidence>
<evidence type="ECO:0000256" key="9">
    <source>
        <dbReference type="ARBA" id="ARBA00047594"/>
    </source>
</evidence>
<evidence type="ECO:0000256" key="3">
    <source>
        <dbReference type="ARBA" id="ARBA00022475"/>
    </source>
</evidence>
<proteinExistence type="predicted"/>
<feature type="transmembrane region" description="Helical" evidence="10">
    <location>
        <begin position="137"/>
        <end position="161"/>
    </location>
</feature>
<keyword evidence="13" id="KW-1185">Reference proteome</keyword>
<dbReference type="OrthoDB" id="9780918at2"/>
<gene>
    <name evidence="12" type="ORF">GB996_06040</name>
</gene>
<evidence type="ECO:0000256" key="10">
    <source>
        <dbReference type="SAM" id="Phobius"/>
    </source>
</evidence>
<keyword evidence="6 10" id="KW-1133">Transmembrane helix</keyword>
<feature type="transmembrane region" description="Helical" evidence="10">
    <location>
        <begin position="307"/>
        <end position="324"/>
    </location>
</feature>
<dbReference type="InterPro" id="IPR000326">
    <property type="entry name" value="PAP2/HPO"/>
</dbReference>
<dbReference type="Proteomes" id="UP000442109">
    <property type="component" value="Unassembled WGS sequence"/>
</dbReference>
<keyword evidence="7 10" id="KW-0472">Membrane</keyword>
<dbReference type="GO" id="GO:0005886">
    <property type="term" value="C:plasma membrane"/>
    <property type="evidence" value="ECO:0007669"/>
    <property type="project" value="UniProtKB-SubCell"/>
</dbReference>
<feature type="transmembrane region" description="Helical" evidence="10">
    <location>
        <begin position="270"/>
        <end position="287"/>
    </location>
</feature>
<evidence type="ECO:0000256" key="4">
    <source>
        <dbReference type="ARBA" id="ARBA00022692"/>
    </source>
</evidence>
<dbReference type="SMART" id="SM00014">
    <property type="entry name" value="acidPPc"/>
    <property type="match status" value="1"/>
</dbReference>
<keyword evidence="5" id="KW-0378">Hydrolase</keyword>
<feature type="transmembrane region" description="Helical" evidence="10">
    <location>
        <begin position="12"/>
        <end position="28"/>
    </location>
</feature>
<evidence type="ECO:0000259" key="11">
    <source>
        <dbReference type="SMART" id="SM00014"/>
    </source>
</evidence>
<feature type="transmembrane region" description="Helical" evidence="10">
    <location>
        <begin position="83"/>
        <end position="106"/>
    </location>
</feature>
<dbReference type="Pfam" id="PF01569">
    <property type="entry name" value="PAP2"/>
    <property type="match status" value="1"/>
</dbReference>
<dbReference type="PANTHER" id="PTHR14969:SF62">
    <property type="entry name" value="DECAPRENYLPHOSPHORYL-5-PHOSPHORIBOSE PHOSPHATASE RV3807C-RELATED"/>
    <property type="match status" value="1"/>
</dbReference>
<feature type="transmembrane region" description="Helical" evidence="10">
    <location>
        <begin position="240"/>
        <end position="258"/>
    </location>
</feature>
<evidence type="ECO:0000256" key="5">
    <source>
        <dbReference type="ARBA" id="ARBA00022801"/>
    </source>
</evidence>
<keyword evidence="4 10" id="KW-0812">Transmembrane</keyword>
<accession>A0A844M062</accession>
<dbReference type="EMBL" id="WFKQ01000004">
    <property type="protein sequence ID" value="MUG32351.1"/>
    <property type="molecule type" value="Genomic_DNA"/>
</dbReference>
<comment type="catalytic activity">
    <reaction evidence="9">
        <text>di-trans,octa-cis-undecaprenyl diphosphate + H2O = di-trans,octa-cis-undecaprenyl phosphate + phosphate + H(+)</text>
        <dbReference type="Rhea" id="RHEA:28094"/>
        <dbReference type="ChEBI" id="CHEBI:15377"/>
        <dbReference type="ChEBI" id="CHEBI:15378"/>
        <dbReference type="ChEBI" id="CHEBI:43474"/>
        <dbReference type="ChEBI" id="CHEBI:58405"/>
        <dbReference type="ChEBI" id="CHEBI:60392"/>
        <dbReference type="EC" id="3.6.1.27"/>
    </reaction>
</comment>
<evidence type="ECO:0000313" key="12">
    <source>
        <dbReference type="EMBL" id="MUG32351.1"/>
    </source>
</evidence>
<dbReference type="Gene3D" id="1.20.144.10">
    <property type="entry name" value="Phosphatidic acid phosphatase type 2/haloperoxidase"/>
    <property type="match status" value="2"/>
</dbReference>
<dbReference type="AlphaFoldDB" id="A0A844M062"/>
<dbReference type="SUPFAM" id="SSF48317">
    <property type="entry name" value="Acid phosphatase/Vanadium-dependent haloperoxidase"/>
    <property type="match status" value="1"/>
</dbReference>
<feature type="transmembrane region" description="Helical" evidence="10">
    <location>
        <begin position="206"/>
        <end position="228"/>
    </location>
</feature>
<organism evidence="12 13">
    <name type="scientific">Psychrobacter sanguinis</name>
    <dbReference type="NCBI Taxonomy" id="861445"/>
    <lineage>
        <taxon>Bacteria</taxon>
        <taxon>Pseudomonadati</taxon>
        <taxon>Pseudomonadota</taxon>
        <taxon>Gammaproteobacteria</taxon>
        <taxon>Moraxellales</taxon>
        <taxon>Moraxellaceae</taxon>
        <taxon>Psychrobacter</taxon>
    </lineage>
</organism>